<dbReference type="OMA" id="GKVEYWP"/>
<dbReference type="SUPFAM" id="SSF51905">
    <property type="entry name" value="FAD/NAD(P)-binding domain"/>
    <property type="match status" value="1"/>
</dbReference>
<dbReference type="STRING" id="306901.Q2HC49"/>
<proteinExistence type="predicted"/>
<dbReference type="eggNOG" id="KOG2614">
    <property type="taxonomic scope" value="Eukaryota"/>
</dbReference>
<dbReference type="SMR" id="Q2HC49"/>
<dbReference type="InParanoid" id="Q2HC49"/>
<dbReference type="GeneID" id="4389449"/>
<dbReference type="PANTHER" id="PTHR47469">
    <property type="entry name" value="MONOOXYGENASE-LIKE"/>
    <property type="match status" value="1"/>
</dbReference>
<dbReference type="Pfam" id="PF22607">
    <property type="entry name" value="FAD_binding-like"/>
    <property type="match status" value="1"/>
</dbReference>
<dbReference type="SUPFAM" id="SSF54373">
    <property type="entry name" value="FAD-linked reductases, C-terminal domain"/>
    <property type="match status" value="1"/>
</dbReference>
<dbReference type="InterPro" id="IPR036188">
    <property type="entry name" value="FAD/NAD-bd_sf"/>
</dbReference>
<dbReference type="RefSeq" id="XP_001228721.1">
    <property type="nucleotide sequence ID" value="XM_001228720.1"/>
</dbReference>
<feature type="domain" description="2,6-dihydroxypyridine 3-monooxygenase substrate binding" evidence="1">
    <location>
        <begin position="191"/>
        <end position="320"/>
    </location>
</feature>
<dbReference type="Gene3D" id="3.50.50.60">
    <property type="entry name" value="FAD/NAD(P)-binding domain"/>
    <property type="match status" value="1"/>
</dbReference>
<accession>Q2HC49</accession>
<reference evidence="3" key="1">
    <citation type="journal article" date="2015" name="Genome Announc.">
        <title>Draft genome sequence of the cellulolytic fungus Chaetomium globosum.</title>
        <authorList>
            <person name="Cuomo C.A."/>
            <person name="Untereiner W.A."/>
            <person name="Ma L.-J."/>
            <person name="Grabherr M."/>
            <person name="Birren B.W."/>
        </authorList>
    </citation>
    <scope>NUCLEOTIDE SEQUENCE [LARGE SCALE GENOMIC DNA]</scope>
    <source>
        <strain evidence="3">ATCC 6205 / CBS 148.51 / DSM 1962 / NBRC 6347 / NRRL 1970</strain>
    </source>
</reference>
<sequence>MPYPKTAIVIGGSIAGLLQGLQLKRNGVNVTILEQDHSEERQSHASGVQVGPRLAALLETLDATGRPSSIPADFLSVAWRKHLRIIDRPAPRHMSNWGTLYLILRANFDGKASGVVPDPPSPGEGEGEVEYRAGKRAVGLTYSQDDGIIHVEFEDVNTGEKDIIGAEMVIAADGVHSTVRKLLDIPSEKKYSGYIGWRGVVPERLLTPETVEYFSNRLNFSLMKGAYSISYIIPTEAGEVAPGDRFVNWVWYFRVAGDSPEMANIFTDINGKMHHSTVPQGLVQPDLWVRQKEQYLEQMTPPLAELIDRTPRPFISKATDLDGTDYPASFFDSRLILVGDAYTAFRPHVGMASEQAAHHCWQMDRVWREEITQEQRDREAALFAKRFLLLNRFVGLTGMELWFQVLGTVASYAWMGVKHLLEFV</sequence>
<dbReference type="VEuPathDB" id="FungiDB:CHGG_02205"/>
<dbReference type="OrthoDB" id="16820at2759"/>
<dbReference type="InterPro" id="IPR054707">
    <property type="entry name" value="DhpH_subs-bd"/>
</dbReference>
<dbReference type="PRINTS" id="PR00420">
    <property type="entry name" value="RNGMNOXGNASE"/>
</dbReference>
<evidence type="ECO:0000313" key="2">
    <source>
        <dbReference type="EMBL" id="EAQ90270.1"/>
    </source>
</evidence>
<gene>
    <name evidence="2" type="ORF">CHGG_02205</name>
</gene>
<dbReference type="AlphaFoldDB" id="Q2HC49"/>
<dbReference type="Proteomes" id="UP000001056">
    <property type="component" value="Unassembled WGS sequence"/>
</dbReference>
<dbReference type="HOGENOM" id="CLU_009665_0_0_1"/>
<dbReference type="InterPro" id="IPR053212">
    <property type="entry name" value="DHP_3-monooxygenase"/>
</dbReference>
<dbReference type="Gene3D" id="3.30.9.60">
    <property type="match status" value="1"/>
</dbReference>
<evidence type="ECO:0000313" key="3">
    <source>
        <dbReference type="Proteomes" id="UP000001056"/>
    </source>
</evidence>
<organism evidence="2 3">
    <name type="scientific">Chaetomium globosum (strain ATCC 6205 / CBS 148.51 / DSM 1962 / NBRC 6347 / NRRL 1970)</name>
    <name type="common">Soil fungus</name>
    <dbReference type="NCBI Taxonomy" id="306901"/>
    <lineage>
        <taxon>Eukaryota</taxon>
        <taxon>Fungi</taxon>
        <taxon>Dikarya</taxon>
        <taxon>Ascomycota</taxon>
        <taxon>Pezizomycotina</taxon>
        <taxon>Sordariomycetes</taxon>
        <taxon>Sordariomycetidae</taxon>
        <taxon>Sordariales</taxon>
        <taxon>Chaetomiaceae</taxon>
        <taxon>Chaetomium</taxon>
    </lineage>
</organism>
<dbReference type="PANTHER" id="PTHR47469:SF2">
    <property type="entry name" value="OS06G0597600 PROTEIN"/>
    <property type="match status" value="1"/>
</dbReference>
<dbReference type="EMBL" id="CH408030">
    <property type="protein sequence ID" value="EAQ90270.1"/>
    <property type="molecule type" value="Genomic_DNA"/>
</dbReference>
<protein>
    <recommendedName>
        <fullName evidence="1">2,6-dihydroxypyridine 3-monooxygenase substrate binding domain-containing protein</fullName>
    </recommendedName>
</protein>
<name>Q2HC49_CHAGB</name>
<keyword evidence="3" id="KW-1185">Reference proteome</keyword>
<evidence type="ECO:0000259" key="1">
    <source>
        <dbReference type="Pfam" id="PF22607"/>
    </source>
</evidence>